<evidence type="ECO:0000256" key="2">
    <source>
        <dbReference type="ARBA" id="ARBA00023445"/>
    </source>
</evidence>
<dbReference type="PANTHER" id="PTHR10366">
    <property type="entry name" value="NAD DEPENDENT EPIMERASE/DEHYDRATASE"/>
    <property type="match status" value="1"/>
</dbReference>
<dbReference type="SUPFAM" id="SSF51735">
    <property type="entry name" value="NAD(P)-binding Rossmann-fold domains"/>
    <property type="match status" value="1"/>
</dbReference>
<comment type="similarity">
    <text evidence="2">Belongs to the NAD(P)-dependent epimerase/dehydratase family. Dihydroflavonol-4-reductase subfamily.</text>
</comment>
<dbReference type="InterPro" id="IPR036291">
    <property type="entry name" value="NAD(P)-bd_dom_sf"/>
</dbReference>
<evidence type="ECO:0000256" key="1">
    <source>
        <dbReference type="ARBA" id="ARBA00023002"/>
    </source>
</evidence>
<dbReference type="InterPro" id="IPR001509">
    <property type="entry name" value="Epimerase_deHydtase"/>
</dbReference>
<dbReference type="Proteomes" id="UP000236546">
    <property type="component" value="Unassembled WGS sequence"/>
</dbReference>
<organism evidence="4 5">
    <name type="scientific">Trichoderma gamsii</name>
    <dbReference type="NCBI Taxonomy" id="398673"/>
    <lineage>
        <taxon>Eukaryota</taxon>
        <taxon>Fungi</taxon>
        <taxon>Dikarya</taxon>
        <taxon>Ascomycota</taxon>
        <taxon>Pezizomycotina</taxon>
        <taxon>Sordariomycetes</taxon>
        <taxon>Hypocreomycetidae</taxon>
        <taxon>Hypocreales</taxon>
        <taxon>Hypocreaceae</taxon>
        <taxon>Trichoderma</taxon>
    </lineage>
</organism>
<sequence length="329" mass="35359">MSSNLAFVTGATGFIGSQVVASALRDGYNVRVSVRKPEQIDTLKGIFHDDASRLQFVVVPDIAVAGAFDKALDGVKVVFHLASPMPGKGADLQKDYLEPARNGTLSILESAKKVGSIEKVIVMSSILGIGPVDLFSNTDQFVAANTGKRHEIDLDKVFPGGKGENGSMYVASKIVAHQASLDWAAEHKPAFQLITVHPTFVLGPSLIRKTATDLDGINAWFWQSLQLPAPLFPAVIVDVRDVADLCLKAAAVDVKPGEAELVASGAPTSWREIGEWVRAKYPQLETRLEEDGPTPFRVENDVLGVRWRPLGETLGGLIDQQLALQKGSA</sequence>
<dbReference type="OrthoDB" id="2735536at2759"/>
<name>A0A2K0TFP4_9HYPO</name>
<feature type="domain" description="NAD-dependent epimerase/dehydratase" evidence="3">
    <location>
        <begin position="7"/>
        <end position="221"/>
    </location>
</feature>
<evidence type="ECO:0000313" key="4">
    <source>
        <dbReference type="EMBL" id="PNP44344.1"/>
    </source>
</evidence>
<dbReference type="EMBL" id="MTYH01000035">
    <property type="protein sequence ID" value="PNP44344.1"/>
    <property type="molecule type" value="Genomic_DNA"/>
</dbReference>
<evidence type="ECO:0000259" key="3">
    <source>
        <dbReference type="Pfam" id="PF01370"/>
    </source>
</evidence>
<comment type="caution">
    <text evidence="4">The sequence shown here is derived from an EMBL/GenBank/DDBJ whole genome shotgun (WGS) entry which is preliminary data.</text>
</comment>
<reference evidence="4 5" key="1">
    <citation type="submission" date="2017-02" db="EMBL/GenBank/DDBJ databases">
        <title>Genomes of Trichoderma spp. with biocontrol activity.</title>
        <authorList>
            <person name="Gardiner D."/>
            <person name="Kazan K."/>
            <person name="Vos C."/>
            <person name="Harvey P."/>
        </authorList>
    </citation>
    <scope>NUCLEOTIDE SEQUENCE [LARGE SCALE GENOMIC DNA]</scope>
    <source>
        <strain evidence="4 5">A5MH</strain>
    </source>
</reference>
<accession>A0A2K0TFP4</accession>
<proteinExistence type="inferred from homology"/>
<protein>
    <recommendedName>
        <fullName evidence="3">NAD-dependent epimerase/dehydratase domain-containing protein</fullName>
    </recommendedName>
</protein>
<evidence type="ECO:0000313" key="5">
    <source>
        <dbReference type="Proteomes" id="UP000236546"/>
    </source>
</evidence>
<dbReference type="InterPro" id="IPR050425">
    <property type="entry name" value="NAD(P)_dehydrat-like"/>
</dbReference>
<dbReference type="GO" id="GO:0016616">
    <property type="term" value="F:oxidoreductase activity, acting on the CH-OH group of donors, NAD or NADP as acceptor"/>
    <property type="evidence" value="ECO:0007669"/>
    <property type="project" value="TreeGrafter"/>
</dbReference>
<dbReference type="PANTHER" id="PTHR10366:SF812">
    <property type="entry name" value="VPS9 DOMAIN-CONTAINING PROTEIN"/>
    <property type="match status" value="1"/>
</dbReference>
<dbReference type="Gene3D" id="3.40.50.720">
    <property type="entry name" value="NAD(P)-binding Rossmann-like Domain"/>
    <property type="match status" value="1"/>
</dbReference>
<keyword evidence="1" id="KW-0560">Oxidoreductase</keyword>
<dbReference type="Pfam" id="PF01370">
    <property type="entry name" value="Epimerase"/>
    <property type="match status" value="1"/>
</dbReference>
<dbReference type="AlphaFoldDB" id="A0A2K0TFP4"/>
<gene>
    <name evidence="4" type="ORF">TGAMA5MH_03950</name>
</gene>